<feature type="domain" description="Helicase ATP-binding" evidence="2">
    <location>
        <begin position="20"/>
        <end position="245"/>
    </location>
</feature>
<dbReference type="GO" id="GO:0003677">
    <property type="term" value="F:DNA binding"/>
    <property type="evidence" value="ECO:0007669"/>
    <property type="project" value="InterPro"/>
</dbReference>
<dbReference type="GO" id="GO:0005829">
    <property type="term" value="C:cytosol"/>
    <property type="evidence" value="ECO:0007669"/>
    <property type="project" value="TreeGrafter"/>
</dbReference>
<reference evidence="3" key="1">
    <citation type="submission" date="2022-02" db="EMBL/GenBank/DDBJ databases">
        <title>Corynebacterium sp. from urogenital microbiome.</title>
        <authorList>
            <person name="Cappelli E.A."/>
            <person name="Ribeiro T.G."/>
            <person name="Peixe L."/>
        </authorList>
    </citation>
    <scope>NUCLEOTIDE SEQUENCE</scope>
    <source>
        <strain evidence="3">C8Ua_181</strain>
    </source>
</reference>
<dbReference type="InterPro" id="IPR014001">
    <property type="entry name" value="Helicase_ATP-bd"/>
</dbReference>
<dbReference type="Gene3D" id="3.40.50.300">
    <property type="entry name" value="P-loop containing nucleotide triphosphate hydrolases"/>
    <property type="match status" value="2"/>
</dbReference>
<comment type="caution">
    <text evidence="3">The sequence shown here is derived from an EMBL/GenBank/DDBJ whole genome shotgun (WGS) entry which is preliminary data.</text>
</comment>
<dbReference type="PANTHER" id="PTHR47396:SF1">
    <property type="entry name" value="ATP-DEPENDENT HELICASE IRC3-RELATED"/>
    <property type="match status" value="1"/>
</dbReference>
<name>A0A9X3M9N0_9CORY</name>
<dbReference type="SMART" id="SM00487">
    <property type="entry name" value="DEXDc"/>
    <property type="match status" value="1"/>
</dbReference>
<dbReference type="AlphaFoldDB" id="A0A9X3M9N0"/>
<organism evidence="3 4">
    <name type="scientific">Corynebacterium curieae</name>
    <dbReference type="NCBI Taxonomy" id="2913500"/>
    <lineage>
        <taxon>Bacteria</taxon>
        <taxon>Bacillati</taxon>
        <taxon>Actinomycetota</taxon>
        <taxon>Actinomycetes</taxon>
        <taxon>Mycobacteriales</taxon>
        <taxon>Corynebacteriaceae</taxon>
        <taxon>Corynebacterium</taxon>
    </lineage>
</organism>
<accession>A0A9X3M9N0</accession>
<dbReference type="Pfam" id="PF04851">
    <property type="entry name" value="ResIII"/>
    <property type="match status" value="1"/>
</dbReference>
<keyword evidence="3" id="KW-0378">Hydrolase</keyword>
<dbReference type="GO" id="GO:0016787">
    <property type="term" value="F:hydrolase activity"/>
    <property type="evidence" value="ECO:0007669"/>
    <property type="project" value="InterPro"/>
</dbReference>
<proteinExistence type="predicted"/>
<dbReference type="InterPro" id="IPR006935">
    <property type="entry name" value="Helicase/UvrB_N"/>
</dbReference>
<evidence type="ECO:0000259" key="2">
    <source>
        <dbReference type="SMART" id="SM00487"/>
    </source>
</evidence>
<dbReference type="PANTHER" id="PTHR47396">
    <property type="entry name" value="TYPE I RESTRICTION ENZYME ECOKI R PROTEIN"/>
    <property type="match status" value="1"/>
</dbReference>
<dbReference type="EMBL" id="JAKMUU010000001">
    <property type="protein sequence ID" value="MCZ9306549.1"/>
    <property type="molecule type" value="Genomic_DNA"/>
</dbReference>
<keyword evidence="3" id="KW-0547">Nucleotide-binding</keyword>
<feature type="compositionally biased region" description="Polar residues" evidence="1">
    <location>
        <begin position="460"/>
        <end position="474"/>
    </location>
</feature>
<dbReference type="InterPro" id="IPR027417">
    <property type="entry name" value="P-loop_NTPase"/>
</dbReference>
<keyword evidence="3" id="KW-0067">ATP-binding</keyword>
<dbReference type="Proteomes" id="UP001146430">
    <property type="component" value="Unassembled WGS sequence"/>
</dbReference>
<evidence type="ECO:0000313" key="3">
    <source>
        <dbReference type="EMBL" id="MCZ9306549.1"/>
    </source>
</evidence>
<evidence type="ECO:0000256" key="1">
    <source>
        <dbReference type="SAM" id="MobiDB-lite"/>
    </source>
</evidence>
<keyword evidence="3" id="KW-0347">Helicase</keyword>
<feature type="region of interest" description="Disordered" evidence="1">
    <location>
        <begin position="445"/>
        <end position="508"/>
    </location>
</feature>
<dbReference type="SUPFAM" id="SSF52540">
    <property type="entry name" value="P-loop containing nucleoside triphosphate hydrolases"/>
    <property type="match status" value="2"/>
</dbReference>
<sequence>MALNVVVDNNLIAEIASDFNLREPNREALKAAVARLESGDFDPQTPQILNLATGAGKTYVMAALIEYLRHQGHYTVMVITPSTVVQNKTVDDFTRGSKRYLGGFRIPPHVITPGDVHHLRTNMDRMSDGQARASDIYVFNVQQLYPPKEGGKNVATGVEGARRKTWKFQEASGVLGERLAEMDDLVVIIDEAHLFGDSAEIYQSAFKALLPAATFGLTASASKDDDIIFEYPLYQALADGYVKQPVLVYRNGGYGSDSPGEGRQLQDALSLLRRKEEAYAGWRLTHPDGKQTKPLLFVVCQNVNHATEIAERLRQPDYFDTPEAVLQVDSKHTDSATQTMLRYLDSDHSPVRCIVSVNKLREGWDTKRIAVMCTLRAMGSEVLTQQVMGRGLRLPFGSLTGEATIDELDILSHQSFVDLLDKEDVLREFGLDGAVEDGVDTTELITGGGDTDTAEGTVTLPATTDPGNSAHTFNSSDSEPSEISSGTHTPDLPEAGSSAHLAHPRGVSARRVGDDEAITPGNDHQPALTNVYVTVNKDFEDVEFTFPISSLIATVKNFRLDDYPLEGVRPFAAGVKNTMATLERRKIIADATSHSVKAEAMDRVKVQSYRQTEAQVVTELVQRVAKMNVIHAIDSNFRYLKQQIIPFFMDNSGIDAWTENAKESAAVQLAAYVRSIYEDFKKNPTLERKVAAKKMPIRRSIPVPQVYDLLDIEGAASSADAGFNKNRYYGPWVKGLFDGAKFDSFNAEYRLACLFNFDPDVVWWTRLYEADGACVAYTVKNDYYPDFVVRDTDGVYWVIEAKADRDRDDETVKLKQEAMEDTLRKLYLVEDFEDQTWQYLMAFESDIKASNSFDDLRP</sequence>
<dbReference type="InterPro" id="IPR050742">
    <property type="entry name" value="Helicase_Restrict-Modif_Enz"/>
</dbReference>
<gene>
    <name evidence="3" type="ORF">L8V01_03495</name>
</gene>
<dbReference type="GO" id="GO:0004386">
    <property type="term" value="F:helicase activity"/>
    <property type="evidence" value="ECO:0007669"/>
    <property type="project" value="UniProtKB-KW"/>
</dbReference>
<evidence type="ECO:0000313" key="4">
    <source>
        <dbReference type="Proteomes" id="UP001146430"/>
    </source>
</evidence>
<dbReference type="RefSeq" id="WP_269945752.1">
    <property type="nucleotide sequence ID" value="NZ_JAKMUU010000001.1"/>
</dbReference>
<dbReference type="GO" id="GO:0005524">
    <property type="term" value="F:ATP binding"/>
    <property type="evidence" value="ECO:0007669"/>
    <property type="project" value="InterPro"/>
</dbReference>
<feature type="compositionally biased region" description="Low complexity" evidence="1">
    <location>
        <begin position="475"/>
        <end position="485"/>
    </location>
</feature>
<protein>
    <submittedName>
        <fullName evidence="3">DEAD/DEAH box helicase family protein</fullName>
    </submittedName>
</protein>